<evidence type="ECO:0000259" key="3">
    <source>
        <dbReference type="Pfam" id="PF16540"/>
    </source>
</evidence>
<reference evidence="4 5" key="2">
    <citation type="submission" date="2018-11" db="EMBL/GenBank/DDBJ databases">
        <authorList>
            <consortium name="Pathogen Informatics"/>
        </authorList>
    </citation>
    <scope>NUCLEOTIDE SEQUENCE [LARGE SCALE GENOMIC DNA]</scope>
</reference>
<name>A0A0R3WTL8_HYDTA</name>
<sequence>MAAVSSIQALDASLLDSVSSITSSSADIFPLNLCGCFESRKSQRRSSKRARRSPSWIPWHSPNCPLFSALQARFIERDRIRGVLARFSMELESYTNEDFHGSESEDSYLALRDTLDKLKVEKLQLESRNRYLENEITKQEALVLFERTERMREMSGLKAQANKLKAQLDALQTSRTLLRSKRDYHGPPSVASCVGSDGTIDETTSSKHRSKKAAPAPSSKNRVAALSRQWEMRLAAEREQQDVRIGLRSKTPIPRFHTEVALGDAFDRPPAFNPRHRRSRSVGGDHGVWLEHKENRPTPLGTIFSPTSVNVRKSVTRIELDDTLQATNYVLHHQTATPEGNVETRLFKGAIIPTAGGGSAIVFNDVEELRQVSPLGTNL</sequence>
<proteinExistence type="predicted"/>
<dbReference type="AlphaFoldDB" id="A0A0R3WTL8"/>
<feature type="domain" description="Kinesin-like protein Kif23 Arf6-interacting" evidence="3">
    <location>
        <begin position="271"/>
        <end position="374"/>
    </location>
</feature>
<keyword evidence="5" id="KW-1185">Reference proteome</keyword>
<keyword evidence="1" id="KW-0175">Coiled coil</keyword>
<accession>A0A0R3WTL8</accession>
<reference evidence="6" key="1">
    <citation type="submission" date="2017-02" db="UniProtKB">
        <authorList>
            <consortium name="WormBaseParasite"/>
        </authorList>
    </citation>
    <scope>IDENTIFICATION</scope>
</reference>
<dbReference type="WBParaSite" id="TTAC_0000410801-mRNA-1">
    <property type="protein sequence ID" value="TTAC_0000410801-mRNA-1"/>
    <property type="gene ID" value="TTAC_0000410801"/>
</dbReference>
<gene>
    <name evidence="4" type="ORF">TTAC_LOCUS4092</name>
</gene>
<evidence type="ECO:0000313" key="4">
    <source>
        <dbReference type="EMBL" id="VDM24157.1"/>
    </source>
</evidence>
<dbReference type="Proteomes" id="UP000274429">
    <property type="component" value="Unassembled WGS sequence"/>
</dbReference>
<dbReference type="OrthoDB" id="6288110at2759"/>
<dbReference type="Gene3D" id="2.60.40.4330">
    <property type="entry name" value="Kinesin-like protein Kif23, Arf6-interacting domain"/>
    <property type="match status" value="1"/>
</dbReference>
<dbReference type="Pfam" id="PF16540">
    <property type="entry name" value="MKLP1_Arf_bdg"/>
    <property type="match status" value="1"/>
</dbReference>
<dbReference type="EMBL" id="UYWX01003647">
    <property type="protein sequence ID" value="VDM24157.1"/>
    <property type="molecule type" value="Genomic_DNA"/>
</dbReference>
<evidence type="ECO:0000256" key="2">
    <source>
        <dbReference type="SAM" id="MobiDB-lite"/>
    </source>
</evidence>
<dbReference type="STRING" id="6205.A0A0R3WTL8"/>
<evidence type="ECO:0000313" key="5">
    <source>
        <dbReference type="Proteomes" id="UP000274429"/>
    </source>
</evidence>
<organism evidence="6">
    <name type="scientific">Hydatigena taeniaeformis</name>
    <name type="common">Feline tapeworm</name>
    <name type="synonym">Taenia taeniaeformis</name>
    <dbReference type="NCBI Taxonomy" id="6205"/>
    <lineage>
        <taxon>Eukaryota</taxon>
        <taxon>Metazoa</taxon>
        <taxon>Spiralia</taxon>
        <taxon>Lophotrochozoa</taxon>
        <taxon>Platyhelminthes</taxon>
        <taxon>Cestoda</taxon>
        <taxon>Eucestoda</taxon>
        <taxon>Cyclophyllidea</taxon>
        <taxon>Taeniidae</taxon>
        <taxon>Hydatigera</taxon>
    </lineage>
</organism>
<evidence type="ECO:0000313" key="6">
    <source>
        <dbReference type="WBParaSite" id="TTAC_0000410801-mRNA-1"/>
    </source>
</evidence>
<dbReference type="InterPro" id="IPR032384">
    <property type="entry name" value="Kif23_Arf-bd"/>
</dbReference>
<feature type="region of interest" description="Disordered" evidence="2">
    <location>
        <begin position="181"/>
        <end position="222"/>
    </location>
</feature>
<feature type="coiled-coil region" evidence="1">
    <location>
        <begin position="108"/>
        <end position="181"/>
    </location>
</feature>
<evidence type="ECO:0000256" key="1">
    <source>
        <dbReference type="SAM" id="Coils"/>
    </source>
</evidence>
<dbReference type="InterPro" id="IPR038105">
    <property type="entry name" value="Kif23_Arf-bd_sf"/>
</dbReference>
<protein>
    <submittedName>
        <fullName evidence="6">MKLP1_Arf_bdg domain-containing protein</fullName>
    </submittedName>
</protein>